<dbReference type="RefSeq" id="WP_208917378.1">
    <property type="nucleotide sequence ID" value="NZ_LT840184.1"/>
</dbReference>
<evidence type="ECO:0000256" key="1">
    <source>
        <dbReference type="SAM" id="MobiDB-lite"/>
    </source>
</evidence>
<dbReference type="Proteomes" id="UP000192940">
    <property type="component" value="Chromosome I"/>
</dbReference>
<accession>A0A1X7G8X4</accession>
<dbReference type="PROSITE" id="PS51257">
    <property type="entry name" value="PROKAR_LIPOPROTEIN"/>
    <property type="match status" value="1"/>
</dbReference>
<dbReference type="InterPro" id="IPR008719">
    <property type="entry name" value="N2O_reductase_NosL"/>
</dbReference>
<protein>
    <submittedName>
        <fullName evidence="2">Copper chaperone NosL</fullName>
    </submittedName>
</protein>
<dbReference type="EMBL" id="LT840184">
    <property type="protein sequence ID" value="SMF66065.1"/>
    <property type="molecule type" value="Genomic_DNA"/>
</dbReference>
<evidence type="ECO:0000313" key="3">
    <source>
        <dbReference type="Proteomes" id="UP000192940"/>
    </source>
</evidence>
<proteinExistence type="predicted"/>
<feature type="region of interest" description="Disordered" evidence="1">
    <location>
        <begin position="130"/>
        <end position="194"/>
    </location>
</feature>
<dbReference type="PANTHER" id="PTHR41247">
    <property type="entry name" value="HTH-TYPE TRANSCRIPTIONAL REPRESSOR YCNK"/>
    <property type="match status" value="1"/>
</dbReference>
<sequence length="194" mass="22106">MKKMLTIITLCLTIAISAGCGKEEYKAADIDENVDKCEVCQMQVGDNEYAVQIQLKDKKTLKFDDLGDLFLWKQKNGTEQIGAQFVRDYHTKAWILLENATYIYDKSIRTPMAYGVISFAEKADAEKFVSEQGSGQIMTSENLDGHKWESDKEMMKKMHGDQKHDDGNMDHEGEAHEDQEHEGKDDSPGHKEHK</sequence>
<gene>
    <name evidence="2" type="ORF">SAMN05661091_0220</name>
</gene>
<name>A0A1X7G8X4_9BACL</name>
<dbReference type="PANTHER" id="PTHR41247:SF1">
    <property type="entry name" value="HTH-TYPE TRANSCRIPTIONAL REPRESSOR YCNK"/>
    <property type="match status" value="1"/>
</dbReference>
<keyword evidence="3" id="KW-1185">Reference proteome</keyword>
<dbReference type="STRING" id="1313296.SAMN05661091_0220"/>
<organism evidence="2 3">
    <name type="scientific">Paenibacillus uliginis N3/975</name>
    <dbReference type="NCBI Taxonomy" id="1313296"/>
    <lineage>
        <taxon>Bacteria</taxon>
        <taxon>Bacillati</taxon>
        <taxon>Bacillota</taxon>
        <taxon>Bacilli</taxon>
        <taxon>Bacillales</taxon>
        <taxon>Paenibacillaceae</taxon>
        <taxon>Paenibacillus</taxon>
    </lineage>
</organism>
<reference evidence="2 3" key="1">
    <citation type="submission" date="2017-04" db="EMBL/GenBank/DDBJ databases">
        <authorList>
            <person name="Afonso C.L."/>
            <person name="Miller P.J."/>
            <person name="Scott M.A."/>
            <person name="Spackman E."/>
            <person name="Goraichik I."/>
            <person name="Dimitrov K.M."/>
            <person name="Suarez D.L."/>
            <person name="Swayne D.E."/>
        </authorList>
    </citation>
    <scope>NUCLEOTIDE SEQUENCE [LARGE SCALE GENOMIC DNA]</scope>
    <source>
        <strain evidence="2 3">N3/975</strain>
    </source>
</reference>
<dbReference type="AlphaFoldDB" id="A0A1X7G8X4"/>
<feature type="compositionally biased region" description="Basic and acidic residues" evidence="1">
    <location>
        <begin position="143"/>
        <end position="194"/>
    </location>
</feature>
<dbReference type="Gene3D" id="3.30.70.2050">
    <property type="match status" value="1"/>
</dbReference>
<dbReference type="SUPFAM" id="SSF160387">
    <property type="entry name" value="NosL/MerB-like"/>
    <property type="match status" value="1"/>
</dbReference>
<dbReference type="Pfam" id="PF05573">
    <property type="entry name" value="NosL"/>
    <property type="match status" value="1"/>
</dbReference>
<feature type="compositionally biased region" description="Polar residues" evidence="1">
    <location>
        <begin position="131"/>
        <end position="142"/>
    </location>
</feature>
<evidence type="ECO:0000313" key="2">
    <source>
        <dbReference type="EMBL" id="SMF66065.1"/>
    </source>
</evidence>